<keyword evidence="2" id="KW-1185">Reference proteome</keyword>
<organism evidence="1 2">
    <name type="scientific">Pyropia yezoensis</name>
    <name type="common">Susabi-nori</name>
    <name type="synonym">Porphyra yezoensis</name>
    <dbReference type="NCBI Taxonomy" id="2788"/>
    <lineage>
        <taxon>Eukaryota</taxon>
        <taxon>Rhodophyta</taxon>
        <taxon>Bangiophyceae</taxon>
        <taxon>Bangiales</taxon>
        <taxon>Bangiaceae</taxon>
        <taxon>Pyropia</taxon>
    </lineage>
</organism>
<sequence length="94" mass="9551">MSSAPTPPASGVTTQLAALAARYTGAGDGHLHDWATASARDAAALYVGRESWLRCFALAEGGGVSVARARRNMLERLHDPCGVDDRAGGGGGGK</sequence>
<comment type="caution">
    <text evidence="1">The sequence shown here is derived from an EMBL/GenBank/DDBJ whole genome shotgun (WGS) entry which is preliminary data.</text>
</comment>
<protein>
    <submittedName>
        <fullName evidence="1">Uncharacterized protein</fullName>
    </submittedName>
</protein>
<evidence type="ECO:0000313" key="2">
    <source>
        <dbReference type="Proteomes" id="UP000798662"/>
    </source>
</evidence>
<accession>A0ACC3CE52</accession>
<name>A0ACC3CE52_PYRYE</name>
<evidence type="ECO:0000313" key="1">
    <source>
        <dbReference type="EMBL" id="KAK1868224.1"/>
    </source>
</evidence>
<reference evidence="1" key="1">
    <citation type="submission" date="2019-11" db="EMBL/GenBank/DDBJ databases">
        <title>Nori genome reveals adaptations in red seaweeds to the harsh intertidal environment.</title>
        <authorList>
            <person name="Wang D."/>
            <person name="Mao Y."/>
        </authorList>
    </citation>
    <scope>NUCLEOTIDE SEQUENCE</scope>
    <source>
        <tissue evidence="1">Gametophyte</tissue>
    </source>
</reference>
<gene>
    <name evidence="1" type="ORF">I4F81_010718</name>
</gene>
<proteinExistence type="predicted"/>
<dbReference type="Proteomes" id="UP000798662">
    <property type="component" value="Chromosome 3"/>
</dbReference>
<dbReference type="EMBL" id="CM020620">
    <property type="protein sequence ID" value="KAK1868224.1"/>
    <property type="molecule type" value="Genomic_DNA"/>
</dbReference>